<feature type="region of interest" description="Disordered" evidence="1">
    <location>
        <begin position="147"/>
        <end position="196"/>
    </location>
</feature>
<dbReference type="PANTHER" id="PTHR35811">
    <property type="entry name" value="SLR1870 PROTEIN"/>
    <property type="match status" value="1"/>
</dbReference>
<sequence length="267" mass="28738">MIRTALLIDADNVKVELVAEVLAILGREPRLLQHRRAYGSVQKAVEFAELARDHAIRFLPSTFAGPNSTDLALAIDAVELLLRQPMDEVVLVSSDTDFAPLVVRLRELGARVIGFGQQGKSASDVGRDYLRVYDEFTVLGAVAKPREPVKARRREPAAAPAEPVAPMPVAAPARKPTAKAAAKRSARLKAPPPKPPLPEAVQQVLDACPELRGGAPVRLNGVAKALHDLGVLKKNAKTTALFKKQGAHFELLPDSDKPESVRFLGSA</sequence>
<gene>
    <name evidence="3" type="ORF">EV670_2660</name>
</gene>
<feature type="compositionally biased region" description="Low complexity" evidence="1">
    <location>
        <begin position="157"/>
        <end position="180"/>
    </location>
</feature>
<dbReference type="Gene3D" id="3.40.50.1010">
    <property type="entry name" value="5'-nuclease"/>
    <property type="match status" value="1"/>
</dbReference>
<evidence type="ECO:0000259" key="2">
    <source>
        <dbReference type="Pfam" id="PF01936"/>
    </source>
</evidence>
<proteinExistence type="predicted"/>
<feature type="domain" description="NYN" evidence="2">
    <location>
        <begin position="3"/>
        <end position="123"/>
    </location>
</feature>
<protein>
    <submittedName>
        <fullName evidence="3">NYN domain-containing protein</fullName>
    </submittedName>
</protein>
<evidence type="ECO:0000313" key="3">
    <source>
        <dbReference type="EMBL" id="RZT94915.1"/>
    </source>
</evidence>
<dbReference type="GO" id="GO:0004540">
    <property type="term" value="F:RNA nuclease activity"/>
    <property type="evidence" value="ECO:0007669"/>
    <property type="project" value="InterPro"/>
</dbReference>
<dbReference type="InterPro" id="IPR021139">
    <property type="entry name" value="NYN"/>
</dbReference>
<dbReference type="EMBL" id="SHKP01000007">
    <property type="protein sequence ID" value="RZT94915.1"/>
    <property type="molecule type" value="Genomic_DNA"/>
</dbReference>
<name>A0A4V2FSN3_9BURK</name>
<dbReference type="OrthoDB" id="9783963at2"/>
<dbReference type="PANTHER" id="PTHR35811:SF1">
    <property type="entry name" value="HTH OST-TYPE DOMAIN-CONTAINING PROTEIN"/>
    <property type="match status" value="1"/>
</dbReference>
<accession>A0A4V2FSN3</accession>
<dbReference type="AlphaFoldDB" id="A0A4V2FSN3"/>
<dbReference type="CDD" id="cd11297">
    <property type="entry name" value="PIN_LabA-like_N_1"/>
    <property type="match status" value="1"/>
</dbReference>
<evidence type="ECO:0000313" key="4">
    <source>
        <dbReference type="Proteomes" id="UP000293671"/>
    </source>
</evidence>
<keyword evidence="4" id="KW-1185">Reference proteome</keyword>
<dbReference type="RefSeq" id="WP_130432909.1">
    <property type="nucleotide sequence ID" value="NZ_SHKP01000007.1"/>
</dbReference>
<organism evidence="3 4">
    <name type="scientific">Rivibacter subsaxonicus</name>
    <dbReference type="NCBI Taxonomy" id="457575"/>
    <lineage>
        <taxon>Bacteria</taxon>
        <taxon>Pseudomonadati</taxon>
        <taxon>Pseudomonadota</taxon>
        <taxon>Betaproteobacteria</taxon>
        <taxon>Burkholderiales</taxon>
        <taxon>Rivibacter</taxon>
    </lineage>
</organism>
<dbReference type="Proteomes" id="UP000293671">
    <property type="component" value="Unassembled WGS sequence"/>
</dbReference>
<dbReference type="Pfam" id="PF01936">
    <property type="entry name" value="NYN"/>
    <property type="match status" value="1"/>
</dbReference>
<evidence type="ECO:0000256" key="1">
    <source>
        <dbReference type="SAM" id="MobiDB-lite"/>
    </source>
</evidence>
<reference evidence="3 4" key="1">
    <citation type="submission" date="2019-02" db="EMBL/GenBank/DDBJ databases">
        <title>Genomic Encyclopedia of Type Strains, Phase IV (KMG-IV): sequencing the most valuable type-strain genomes for metagenomic binning, comparative biology and taxonomic classification.</title>
        <authorList>
            <person name="Goeker M."/>
        </authorList>
    </citation>
    <scope>NUCLEOTIDE SEQUENCE [LARGE SCALE GENOMIC DNA]</scope>
    <source>
        <strain evidence="3 4">DSM 19570</strain>
    </source>
</reference>
<comment type="caution">
    <text evidence="3">The sequence shown here is derived from an EMBL/GenBank/DDBJ whole genome shotgun (WGS) entry which is preliminary data.</text>
</comment>
<feature type="compositionally biased region" description="Basic and acidic residues" evidence="1">
    <location>
        <begin position="147"/>
        <end position="156"/>
    </location>
</feature>